<dbReference type="AlphaFoldDB" id="A0A2Z6LGW5"/>
<proteinExistence type="inferred from homology"/>
<feature type="domain" description="AARP2CN" evidence="3">
    <location>
        <begin position="85"/>
        <end position="164"/>
    </location>
</feature>
<feature type="region of interest" description="Disordered" evidence="2">
    <location>
        <begin position="187"/>
        <end position="253"/>
    </location>
</feature>
<dbReference type="Proteomes" id="UP000242715">
    <property type="component" value="Unassembled WGS sequence"/>
</dbReference>
<dbReference type="SMART" id="SM00785">
    <property type="entry name" value="AARP2CN"/>
    <property type="match status" value="1"/>
</dbReference>
<dbReference type="EMBL" id="DF973126">
    <property type="protein sequence ID" value="GAU12824.1"/>
    <property type="molecule type" value="Genomic_DNA"/>
</dbReference>
<evidence type="ECO:0000256" key="2">
    <source>
        <dbReference type="SAM" id="MobiDB-lite"/>
    </source>
</evidence>
<dbReference type="PANTHER" id="PTHR12858">
    <property type="entry name" value="RIBOSOME BIOGENESIS PROTEIN"/>
    <property type="match status" value="1"/>
</dbReference>
<dbReference type="GO" id="GO:0000479">
    <property type="term" value="P:endonucleolytic cleavage of tricistronic rRNA transcript (SSU-rRNA, 5.8S rRNA, LSU-rRNA)"/>
    <property type="evidence" value="ECO:0007669"/>
    <property type="project" value="TreeGrafter"/>
</dbReference>
<dbReference type="Pfam" id="PF04950">
    <property type="entry name" value="RIBIOP_C"/>
    <property type="match status" value="1"/>
</dbReference>
<comment type="similarity">
    <text evidence="1">Belongs to the TRAFAC class translation factor GTPase superfamily. Bms1-like GTPase family. TSR1 subfamily.</text>
</comment>
<dbReference type="GO" id="GO:0000462">
    <property type="term" value="P:maturation of SSU-rRNA from tricistronic rRNA transcript (SSU-rRNA, 5.8S rRNA, LSU-rRNA)"/>
    <property type="evidence" value="ECO:0007669"/>
    <property type="project" value="TreeGrafter"/>
</dbReference>
<evidence type="ECO:0000256" key="1">
    <source>
        <dbReference type="ARBA" id="ARBA00038288"/>
    </source>
</evidence>
<dbReference type="InterPro" id="IPR012948">
    <property type="entry name" value="AARP2CN"/>
</dbReference>
<evidence type="ECO:0000313" key="5">
    <source>
        <dbReference type="EMBL" id="GAU12824.1"/>
    </source>
</evidence>
<dbReference type="InterPro" id="IPR007034">
    <property type="entry name" value="BMS1_TSR1_C"/>
</dbReference>
<evidence type="ECO:0000259" key="3">
    <source>
        <dbReference type="SMART" id="SM00785"/>
    </source>
</evidence>
<protein>
    <submittedName>
        <fullName evidence="5">Uncharacterized protein</fullName>
    </submittedName>
</protein>
<dbReference type="GO" id="GO:0030688">
    <property type="term" value="C:preribosome, small subunit precursor"/>
    <property type="evidence" value="ECO:0007669"/>
    <property type="project" value="TreeGrafter"/>
</dbReference>
<dbReference type="GO" id="GO:0003924">
    <property type="term" value="F:GTPase activity"/>
    <property type="evidence" value="ECO:0007669"/>
    <property type="project" value="TreeGrafter"/>
</dbReference>
<dbReference type="GO" id="GO:0005525">
    <property type="term" value="F:GTP binding"/>
    <property type="evidence" value="ECO:0007669"/>
    <property type="project" value="TreeGrafter"/>
</dbReference>
<keyword evidence="6" id="KW-1185">Reference proteome</keyword>
<dbReference type="InterPro" id="IPR039761">
    <property type="entry name" value="Bms1/Tsr1"/>
</dbReference>
<evidence type="ECO:0000259" key="4">
    <source>
        <dbReference type="SMART" id="SM01362"/>
    </source>
</evidence>
<organism evidence="5 6">
    <name type="scientific">Trifolium subterraneum</name>
    <name type="common">Subterranean clover</name>
    <dbReference type="NCBI Taxonomy" id="3900"/>
    <lineage>
        <taxon>Eukaryota</taxon>
        <taxon>Viridiplantae</taxon>
        <taxon>Streptophyta</taxon>
        <taxon>Embryophyta</taxon>
        <taxon>Tracheophyta</taxon>
        <taxon>Spermatophyta</taxon>
        <taxon>Magnoliopsida</taxon>
        <taxon>eudicotyledons</taxon>
        <taxon>Gunneridae</taxon>
        <taxon>Pentapetalae</taxon>
        <taxon>rosids</taxon>
        <taxon>fabids</taxon>
        <taxon>Fabales</taxon>
        <taxon>Fabaceae</taxon>
        <taxon>Papilionoideae</taxon>
        <taxon>50 kb inversion clade</taxon>
        <taxon>NPAAA clade</taxon>
        <taxon>Hologalegina</taxon>
        <taxon>IRL clade</taxon>
        <taxon>Trifolieae</taxon>
        <taxon>Trifolium</taxon>
    </lineage>
</organism>
<sequence length="532" mass="60676">MEMLKVADLLVFVASAKTHSPYIDSFGDQCLSVFRSLGLPTTVLFLRDLPTELKQRNERKKICSSSLASEFPEDCKCYPADTKDDLHKFLRLFKEQRLKVPHWRTHRSYLMADKVDVCDISSDKCTLLLTGYLRGRNLSVNQQVHVSGAGDFRLCKIEVLENPFLLNSRKNEDLMDSDETHEVKVIRSLVPDPQNQAVVVDNDEEQTPPPEADKSTADEDQQQMTPEADTSTADEDQQQKKRKRKPPPGTSEYHAAWYDFNKEKLDSNSEKETDNVSMMEVDNMTRENIQDELKAIREDNAADEEFPDEVDTPLDVPARMRFAKYRHLKSVRNSSWDANESLPKDYPRNFNYHNFKRTQKHVLAKALEMEQGNREDCVPVGSYIRLHIMDVPNVVASKLAKTNPVTASGLLEHECEVSVLHFSVKKHETYHAPIKSKEELIFHVGFRQFVARPIFSTEFINTDKSKMERFLHAGRFSVASVCAKISFPPLPTIILKRAGEGAKPAVAAFGSLITVDRDRIILKRVILTGYVC</sequence>
<gene>
    <name evidence="5" type="ORF">TSUD_73110</name>
</gene>
<evidence type="ECO:0000313" key="6">
    <source>
        <dbReference type="Proteomes" id="UP000242715"/>
    </source>
</evidence>
<dbReference type="SMART" id="SM01362">
    <property type="entry name" value="DUF663"/>
    <property type="match status" value="1"/>
</dbReference>
<feature type="compositionally biased region" description="Polar residues" evidence="2">
    <location>
        <begin position="222"/>
        <end position="231"/>
    </location>
</feature>
<dbReference type="Pfam" id="PF08142">
    <property type="entry name" value="AARP2CN"/>
    <property type="match status" value="1"/>
</dbReference>
<accession>A0A2Z6LGW5</accession>
<feature type="domain" description="Ribosome biogenesis protein BMS1/TSR1 C-terminal" evidence="4">
    <location>
        <begin position="309"/>
        <end position="531"/>
    </location>
</feature>
<dbReference type="OrthoDB" id="119302at2759"/>
<dbReference type="GO" id="GO:0005634">
    <property type="term" value="C:nucleus"/>
    <property type="evidence" value="ECO:0007669"/>
    <property type="project" value="InterPro"/>
</dbReference>
<dbReference type="GO" id="GO:0034511">
    <property type="term" value="F:U3 snoRNA binding"/>
    <property type="evidence" value="ECO:0007669"/>
    <property type="project" value="TreeGrafter"/>
</dbReference>
<name>A0A2Z6LGW5_TRISU</name>
<reference evidence="6" key="1">
    <citation type="journal article" date="2017" name="Front. Plant Sci.">
        <title>Climate Clever Clovers: New Paradigm to Reduce the Environmental Footprint of Ruminants by Breeding Low Methanogenic Forages Utilizing Haplotype Variation.</title>
        <authorList>
            <person name="Kaur P."/>
            <person name="Appels R."/>
            <person name="Bayer P.E."/>
            <person name="Keeble-Gagnere G."/>
            <person name="Wang J."/>
            <person name="Hirakawa H."/>
            <person name="Shirasawa K."/>
            <person name="Vercoe P."/>
            <person name="Stefanova K."/>
            <person name="Durmic Z."/>
            <person name="Nichols P."/>
            <person name="Revell C."/>
            <person name="Isobe S.N."/>
            <person name="Edwards D."/>
            <person name="Erskine W."/>
        </authorList>
    </citation>
    <scope>NUCLEOTIDE SEQUENCE [LARGE SCALE GENOMIC DNA]</scope>
    <source>
        <strain evidence="6">cv. Daliak</strain>
    </source>
</reference>
<dbReference type="PANTHER" id="PTHR12858:SF1">
    <property type="entry name" value="PRE-RRNA-PROCESSING PROTEIN TSR1 HOMOLOG"/>
    <property type="match status" value="1"/>
</dbReference>